<keyword evidence="3" id="KW-1185">Reference proteome</keyword>
<dbReference type="SMART" id="SM00950">
    <property type="entry name" value="Piwi"/>
    <property type="match status" value="1"/>
</dbReference>
<dbReference type="EMBL" id="ML976686">
    <property type="protein sequence ID" value="KAF1972573.1"/>
    <property type="molecule type" value="Genomic_DNA"/>
</dbReference>
<dbReference type="PANTHER" id="PTHR22891">
    <property type="entry name" value="EUKARYOTIC TRANSLATION INITIATION FACTOR 2C"/>
    <property type="match status" value="1"/>
</dbReference>
<dbReference type="Gene3D" id="3.30.420.10">
    <property type="entry name" value="Ribonuclease H-like superfamily/Ribonuclease H"/>
    <property type="match status" value="2"/>
</dbReference>
<proteinExistence type="predicted"/>
<dbReference type="PROSITE" id="PS50822">
    <property type="entry name" value="PIWI"/>
    <property type="match status" value="1"/>
</dbReference>
<dbReference type="OrthoDB" id="10252740at2759"/>
<accession>A0A6A5V550</accession>
<gene>
    <name evidence="2" type="ORF">BU23DRAFT_569087</name>
</gene>
<dbReference type="InterPro" id="IPR036397">
    <property type="entry name" value="RNaseH_sf"/>
</dbReference>
<name>A0A6A5V550_9PLEO</name>
<organism evidence="2 3">
    <name type="scientific">Bimuria novae-zelandiae CBS 107.79</name>
    <dbReference type="NCBI Taxonomy" id="1447943"/>
    <lineage>
        <taxon>Eukaryota</taxon>
        <taxon>Fungi</taxon>
        <taxon>Dikarya</taxon>
        <taxon>Ascomycota</taxon>
        <taxon>Pezizomycotina</taxon>
        <taxon>Dothideomycetes</taxon>
        <taxon>Pleosporomycetidae</taxon>
        <taxon>Pleosporales</taxon>
        <taxon>Massarineae</taxon>
        <taxon>Didymosphaeriaceae</taxon>
        <taxon>Bimuria</taxon>
    </lineage>
</organism>
<dbReference type="Pfam" id="PF02171">
    <property type="entry name" value="Piwi"/>
    <property type="match status" value="2"/>
</dbReference>
<evidence type="ECO:0000313" key="2">
    <source>
        <dbReference type="EMBL" id="KAF1972573.1"/>
    </source>
</evidence>
<dbReference type="Proteomes" id="UP000800036">
    <property type="component" value="Unassembled WGS sequence"/>
</dbReference>
<protein>
    <recommendedName>
        <fullName evidence="1">Piwi domain-containing protein</fullName>
    </recommendedName>
</protein>
<dbReference type="InterPro" id="IPR003165">
    <property type="entry name" value="Piwi"/>
</dbReference>
<dbReference type="SUPFAM" id="SSF53098">
    <property type="entry name" value="Ribonuclease H-like"/>
    <property type="match status" value="1"/>
</dbReference>
<evidence type="ECO:0000313" key="3">
    <source>
        <dbReference type="Proteomes" id="UP000800036"/>
    </source>
</evidence>
<feature type="domain" description="Piwi" evidence="1">
    <location>
        <begin position="1"/>
        <end position="82"/>
    </location>
</feature>
<dbReference type="InterPro" id="IPR012337">
    <property type="entry name" value="RNaseH-like_sf"/>
</dbReference>
<reference evidence="2" key="1">
    <citation type="journal article" date="2020" name="Stud. Mycol.">
        <title>101 Dothideomycetes genomes: a test case for predicting lifestyles and emergence of pathogens.</title>
        <authorList>
            <person name="Haridas S."/>
            <person name="Albert R."/>
            <person name="Binder M."/>
            <person name="Bloem J."/>
            <person name="Labutti K."/>
            <person name="Salamov A."/>
            <person name="Andreopoulos B."/>
            <person name="Baker S."/>
            <person name="Barry K."/>
            <person name="Bills G."/>
            <person name="Bluhm B."/>
            <person name="Cannon C."/>
            <person name="Castanera R."/>
            <person name="Culley D."/>
            <person name="Daum C."/>
            <person name="Ezra D."/>
            <person name="Gonzalez J."/>
            <person name="Henrissat B."/>
            <person name="Kuo A."/>
            <person name="Liang C."/>
            <person name="Lipzen A."/>
            <person name="Lutzoni F."/>
            <person name="Magnuson J."/>
            <person name="Mondo S."/>
            <person name="Nolan M."/>
            <person name="Ohm R."/>
            <person name="Pangilinan J."/>
            <person name="Park H.-J."/>
            <person name="Ramirez L."/>
            <person name="Alfaro M."/>
            <person name="Sun H."/>
            <person name="Tritt A."/>
            <person name="Yoshinaga Y."/>
            <person name="Zwiers L.-H."/>
            <person name="Turgeon B."/>
            <person name="Goodwin S."/>
            <person name="Spatafora J."/>
            <person name="Crous P."/>
            <person name="Grigoriev I."/>
        </authorList>
    </citation>
    <scope>NUCLEOTIDE SEQUENCE</scope>
    <source>
        <strain evidence="2">CBS 107.79</strain>
    </source>
</reference>
<sequence>MGADVFHPGIRSRERSPSIACALGSRDANFMRYRGSMRLQAGRQEKIEDMQSIATELLEAWRQSNGQLQEDILFYRDGQSENGNLEPGLLVDKVVTNRLPYNIFLQSHQAIQGTARSTHYHVLEDEMDLGTTESPTKKTNLLTELTHFLCFAFSRATKGVSYVAPAYMADRFREHGNVYLRA</sequence>
<dbReference type="AlphaFoldDB" id="A0A6A5V550"/>
<evidence type="ECO:0000259" key="1">
    <source>
        <dbReference type="PROSITE" id="PS50822"/>
    </source>
</evidence>
<dbReference type="GO" id="GO:0003676">
    <property type="term" value="F:nucleic acid binding"/>
    <property type="evidence" value="ECO:0007669"/>
    <property type="project" value="InterPro"/>
</dbReference>